<dbReference type="SUPFAM" id="SSF48065">
    <property type="entry name" value="DBL homology domain (DH-domain)"/>
    <property type="match status" value="1"/>
</dbReference>
<feature type="compositionally biased region" description="Basic and acidic residues" evidence="3">
    <location>
        <begin position="695"/>
        <end position="717"/>
    </location>
</feature>
<keyword evidence="2" id="KW-0344">Guanine-nucleotide releasing factor</keyword>
<proteinExistence type="predicted"/>
<evidence type="ECO:0000259" key="4">
    <source>
        <dbReference type="PROSITE" id="PS50003"/>
    </source>
</evidence>
<evidence type="ECO:0000313" key="7">
    <source>
        <dbReference type="Proteomes" id="UP000559068"/>
    </source>
</evidence>
<dbReference type="OrthoDB" id="1594986at2759"/>
<feature type="non-terminal residue" evidence="6">
    <location>
        <position position="1417"/>
    </location>
</feature>
<feature type="compositionally biased region" description="Polar residues" evidence="3">
    <location>
        <begin position="718"/>
        <end position="732"/>
    </location>
</feature>
<feature type="compositionally biased region" description="Polar residues" evidence="3">
    <location>
        <begin position="1147"/>
        <end position="1161"/>
    </location>
</feature>
<dbReference type="Pfam" id="PF00621">
    <property type="entry name" value="RhoGEF"/>
    <property type="match status" value="1"/>
</dbReference>
<gene>
    <name evidence="6" type="primary">Plekhg1</name>
    <name evidence="6" type="ORF">AEGBEN_R09980</name>
</gene>
<dbReference type="PROSITE" id="PS50010">
    <property type="entry name" value="DH_2"/>
    <property type="match status" value="1"/>
</dbReference>
<dbReference type="Proteomes" id="UP000559068">
    <property type="component" value="Unassembled WGS sequence"/>
</dbReference>
<feature type="compositionally biased region" description="Basic and acidic residues" evidence="3">
    <location>
        <begin position="81"/>
        <end position="96"/>
    </location>
</feature>
<evidence type="ECO:0000259" key="5">
    <source>
        <dbReference type="PROSITE" id="PS50010"/>
    </source>
</evidence>
<dbReference type="CDD" id="cd13243">
    <property type="entry name" value="PH_PLEKHG1_G2_G3"/>
    <property type="match status" value="1"/>
</dbReference>
<keyword evidence="7" id="KW-1185">Reference proteome</keyword>
<name>A0A7K6TVR4_9AVES</name>
<dbReference type="PANTHER" id="PTHR45924">
    <property type="entry name" value="FI17866P1"/>
    <property type="match status" value="1"/>
</dbReference>
<evidence type="ECO:0000313" key="6">
    <source>
        <dbReference type="EMBL" id="NWX14109.1"/>
    </source>
</evidence>
<feature type="region of interest" description="Disordered" evidence="3">
    <location>
        <begin position="1322"/>
        <end position="1356"/>
    </location>
</feature>
<dbReference type="InterPro" id="IPR001849">
    <property type="entry name" value="PH_domain"/>
</dbReference>
<dbReference type="SMART" id="SM00233">
    <property type="entry name" value="PH"/>
    <property type="match status" value="1"/>
</dbReference>
<reference evidence="6 7" key="1">
    <citation type="submission" date="2019-09" db="EMBL/GenBank/DDBJ databases">
        <title>Bird 10,000 Genomes (B10K) Project - Family phase.</title>
        <authorList>
            <person name="Zhang G."/>
        </authorList>
    </citation>
    <scope>NUCLEOTIDE SEQUENCE [LARGE SCALE GENOMIC DNA]</scope>
    <source>
        <strain evidence="6">B10K-DU-029-76</strain>
        <tissue evidence="6">Heart</tissue>
    </source>
</reference>
<dbReference type="SMART" id="SM00325">
    <property type="entry name" value="RhoGEF"/>
    <property type="match status" value="1"/>
</dbReference>
<evidence type="ECO:0000256" key="3">
    <source>
        <dbReference type="SAM" id="MobiDB-lite"/>
    </source>
</evidence>
<dbReference type="GO" id="GO:0005829">
    <property type="term" value="C:cytosol"/>
    <property type="evidence" value="ECO:0007669"/>
    <property type="project" value="UniProtKB-ARBA"/>
</dbReference>
<feature type="domain" description="PH" evidence="4">
    <location>
        <begin position="320"/>
        <end position="419"/>
    </location>
</feature>
<dbReference type="Pfam" id="PF22697">
    <property type="entry name" value="SOS1_NGEF_PH"/>
    <property type="match status" value="1"/>
</dbReference>
<feature type="region of interest" description="Disordered" evidence="3">
    <location>
        <begin position="1125"/>
        <end position="1161"/>
    </location>
</feature>
<dbReference type="Gene3D" id="2.30.29.30">
    <property type="entry name" value="Pleckstrin-homology domain (PH domain)/Phosphotyrosine-binding domain (PTB)"/>
    <property type="match status" value="1"/>
</dbReference>
<dbReference type="InterPro" id="IPR000219">
    <property type="entry name" value="DH_dom"/>
</dbReference>
<evidence type="ECO:0000256" key="2">
    <source>
        <dbReference type="ARBA" id="ARBA00022658"/>
    </source>
</evidence>
<feature type="region of interest" description="Disordered" evidence="3">
    <location>
        <begin position="1"/>
        <end position="28"/>
    </location>
</feature>
<comment type="caution">
    <text evidence="6">The sequence shown here is derived from an EMBL/GenBank/DDBJ whole genome shotgun (WGS) entry which is preliminary data.</text>
</comment>
<dbReference type="InterPro" id="IPR055251">
    <property type="entry name" value="SOS1_NGEF_PH"/>
</dbReference>
<feature type="non-terminal residue" evidence="6">
    <location>
        <position position="1"/>
    </location>
</feature>
<dbReference type="InterPro" id="IPR035899">
    <property type="entry name" value="DBL_dom_sf"/>
</dbReference>
<feature type="region of interest" description="Disordered" evidence="3">
    <location>
        <begin position="55"/>
        <end position="99"/>
    </location>
</feature>
<dbReference type="EMBL" id="VZRW01002874">
    <property type="protein sequence ID" value="NWX14109.1"/>
    <property type="molecule type" value="Genomic_DNA"/>
</dbReference>
<feature type="domain" description="DH" evidence="5">
    <location>
        <begin position="116"/>
        <end position="296"/>
    </location>
</feature>
<feature type="region of interest" description="Disordered" evidence="3">
    <location>
        <begin position="695"/>
        <end position="732"/>
    </location>
</feature>
<accession>A0A7K6TVR4</accession>
<dbReference type="InterPro" id="IPR011993">
    <property type="entry name" value="PH-like_dom_sf"/>
</dbReference>
<feature type="compositionally biased region" description="Low complexity" evidence="3">
    <location>
        <begin position="9"/>
        <end position="21"/>
    </location>
</feature>
<dbReference type="FunFam" id="1.20.900.10:FF:000019">
    <property type="entry name" value="Pleckstrin homology domain-containing family G member 1"/>
    <property type="match status" value="1"/>
</dbReference>
<organism evidence="6 7">
    <name type="scientific">Aegotheles bennettii</name>
    <dbReference type="NCBI Taxonomy" id="48278"/>
    <lineage>
        <taxon>Eukaryota</taxon>
        <taxon>Metazoa</taxon>
        <taxon>Chordata</taxon>
        <taxon>Craniata</taxon>
        <taxon>Vertebrata</taxon>
        <taxon>Euteleostomi</taxon>
        <taxon>Archelosauria</taxon>
        <taxon>Archosauria</taxon>
        <taxon>Dinosauria</taxon>
        <taxon>Saurischia</taxon>
        <taxon>Theropoda</taxon>
        <taxon>Coelurosauria</taxon>
        <taxon>Aves</taxon>
        <taxon>Neognathae</taxon>
        <taxon>Neoaves</taxon>
        <taxon>Strisores</taxon>
        <taxon>Caprimulgiformes</taxon>
        <taxon>Aegothelidae</taxon>
        <taxon>Aegotheles</taxon>
    </lineage>
</organism>
<dbReference type="SUPFAM" id="SSF50729">
    <property type="entry name" value="PH domain-like"/>
    <property type="match status" value="1"/>
</dbReference>
<feature type="region of interest" description="Disordered" evidence="3">
    <location>
        <begin position="432"/>
        <end position="470"/>
    </location>
</feature>
<dbReference type="CDD" id="cd00160">
    <property type="entry name" value="RhoGEF"/>
    <property type="match status" value="1"/>
</dbReference>
<dbReference type="GO" id="GO:0031267">
    <property type="term" value="F:small GTPase binding"/>
    <property type="evidence" value="ECO:0007669"/>
    <property type="project" value="TreeGrafter"/>
</dbReference>
<dbReference type="PANTHER" id="PTHR45924:SF1">
    <property type="entry name" value="PLECKSTRIN HOMOLOGY DOMAIN-CONTAINING FAMILY G MEMBER 1"/>
    <property type="match status" value="1"/>
</dbReference>
<dbReference type="Gene3D" id="1.20.900.10">
    <property type="entry name" value="Dbl homology (DH) domain"/>
    <property type="match status" value="1"/>
</dbReference>
<sequence>MDLSDSDRPVSFSSTSSSASSRDSHCSFGSRMTLVSNSHLGLFNQDKETGAIKLELVPARRFSSNKPRKNSPAEQEDPEESLEKRLSVPRKAEPKGASKNCAMSLVTEPTSPKLLYVDRVVQEILETERMYVQDLKSIVKDYLDCITDQTKLSLGTEERSALFGNIRDIYRFNSELLQDLENCENDPVAIAECFVSKSEDFHIYTQYCTNYPRSVAVLTECMRNKTLAKFFRERQEALQHSLPLGSYLLKPVQRILKYHLLLHEIENHLDKDTEGYDVVLDAIDTMQRVAWHINDMKRKHEHAIRLQEIQSLLTNWKGPDLTSYGELVLEGTFRIQRAKNERTLFLFDKLLLITKKRDEMFAYKAHILCGNLMLVEVIPKEPLSFSVFHYKNPKMQHTVQAKSQQDKRLWILHLKRLILENHPAKIPAKVKIKKKTPPPPYHPGFHYSPEGEMKSSYQPKEGSTPHRVRRKSGNHCIIARDRLTLPAYFKSPQSSKEPSDEESTQLNIDLPFSCAARQPQLPRQFSTPQSNSLLVNILGGSTSVRNIWTDHQIRQALFPSRRPPYENEDDDDDYQMFVPSVSTSNASSAVGAERRGSSGRPCSWHLGVVHQNETSGPTHHKIFRRASSAGESNTCSASTRYKIRECSSQREVKRAEVSSVNAYPESSEELTIDDIEHVYDNISYEDLKLMGLTRREEADRGPQRSARDSLYETENKSSLDSPSKKWTASQNRASIHASRDEILLSREEPTSSLDELRIVEDNIYDTIVLPEAPLLNLKCDPLKCSKRRSFLGLDKDFACCDNLRQFVSEESLQFSEDESPYHCVPVDNDYLSLVDSSSNSDSLSHKSAADKLSEEVDEIWNDLENYIKKNEEKTRDRLLAAFPVCKDDMQERLHAGSTPELSKDVEYSLSTLSLPETPIFPKTVKPRAATLSEANLRLEDTTLCKENSLMNLNRSSFSSEMPFVDSPCESANSVPSNVHTEGTENDLAVVDKTKNRVFMMARQYSQKIKKANQLLKVKSPEQEQPASRQQKLKHKDLAAILEEKKQGGPAIGARIAEYSQLYDQIVFRESTPKAQKEAWATPLELPAARYSTPMAASPPRSQAATECSRAEDWLLHSTYSNGELADFSPWPESQDTKSKSSYAEAGTKSNSRQLPSAGSVPSLQVSNRLLVPAQRWSTIISQPNKENLHQDHIYNSLGRRVSNVKPQTYSRSQSSSSIVVSRSGEAIIYPNEMDKKKLHSNRNFRFNSHQMPGIASGCTGPDMRKQIPENCSDMILQDSQKVLRVNRASPLTAQMAIQNYFSNFKDTEEEGDDDDYVEIKSEDEESDLETSQNQTRKSDPKLHSADTAPSETLCGKTVSCTPAKSASSKHALTPYLTAYSDSDKLNDYLWRVPSPNQQNIVQSLREKFQCLSSSSFA</sequence>
<dbReference type="GO" id="GO:0005085">
    <property type="term" value="F:guanyl-nucleotide exchange factor activity"/>
    <property type="evidence" value="ECO:0007669"/>
    <property type="project" value="UniProtKB-KW"/>
</dbReference>
<protein>
    <submittedName>
        <fullName evidence="6">PKHG1 protein</fullName>
    </submittedName>
</protein>
<dbReference type="PROSITE" id="PS50003">
    <property type="entry name" value="PH_DOMAIN"/>
    <property type="match status" value="1"/>
</dbReference>
<keyword evidence="1" id="KW-0597">Phosphoprotein</keyword>
<dbReference type="FunFam" id="2.30.29.30:FF:000132">
    <property type="entry name" value="pleckstrin homology domain-containing family G member 2"/>
    <property type="match status" value="1"/>
</dbReference>
<dbReference type="InterPro" id="IPR043324">
    <property type="entry name" value="PH_PLEKHG1_G2_G3"/>
</dbReference>
<evidence type="ECO:0000256" key="1">
    <source>
        <dbReference type="ARBA" id="ARBA00022553"/>
    </source>
</evidence>